<feature type="chain" id="PRO_5035918511" evidence="1">
    <location>
        <begin position="30"/>
        <end position="78"/>
    </location>
</feature>
<accession>A0A8T2A256</accession>
<proteinExistence type="predicted"/>
<dbReference type="AlphaFoldDB" id="A0A8T2A256"/>
<evidence type="ECO:0000256" key="1">
    <source>
        <dbReference type="SAM" id="SignalP"/>
    </source>
</evidence>
<gene>
    <name evidence="2" type="ORF">ISN45_Aa04g004820</name>
</gene>
<dbReference type="EMBL" id="JAEFBK010000009">
    <property type="protein sequence ID" value="KAG7567627.1"/>
    <property type="molecule type" value="Genomic_DNA"/>
</dbReference>
<evidence type="ECO:0000313" key="2">
    <source>
        <dbReference type="EMBL" id="KAG7567627.1"/>
    </source>
</evidence>
<reference evidence="2 3" key="1">
    <citation type="submission" date="2020-12" db="EMBL/GenBank/DDBJ databases">
        <title>Concerted genomic and epigenomic changes stabilize Arabidopsis allopolyploids.</title>
        <authorList>
            <person name="Chen Z."/>
        </authorList>
    </citation>
    <scope>NUCLEOTIDE SEQUENCE [LARGE SCALE GENOMIC DNA]</scope>
    <source>
        <strain evidence="2">Allo738</strain>
        <tissue evidence="2">Leaf</tissue>
    </source>
</reference>
<evidence type="ECO:0000313" key="3">
    <source>
        <dbReference type="Proteomes" id="UP000694240"/>
    </source>
</evidence>
<keyword evidence="1" id="KW-0732">Signal</keyword>
<sequence length="78" mass="8693">MARILNSICFISVFLIILLVSTDLPKSEAKTCKMFRGECPVDPCDPVACDQCCSTTFGKQVCGKCEQEGTEFHCHCRR</sequence>
<organism evidence="2 3">
    <name type="scientific">Arabidopsis thaliana x Arabidopsis arenosa</name>
    <dbReference type="NCBI Taxonomy" id="1240361"/>
    <lineage>
        <taxon>Eukaryota</taxon>
        <taxon>Viridiplantae</taxon>
        <taxon>Streptophyta</taxon>
        <taxon>Embryophyta</taxon>
        <taxon>Tracheophyta</taxon>
        <taxon>Spermatophyta</taxon>
        <taxon>Magnoliopsida</taxon>
        <taxon>eudicotyledons</taxon>
        <taxon>Gunneridae</taxon>
        <taxon>Pentapetalae</taxon>
        <taxon>rosids</taxon>
        <taxon>malvids</taxon>
        <taxon>Brassicales</taxon>
        <taxon>Brassicaceae</taxon>
        <taxon>Camelineae</taxon>
        <taxon>Arabidopsis</taxon>
    </lineage>
</organism>
<keyword evidence="3" id="KW-1185">Reference proteome</keyword>
<protein>
    <submittedName>
        <fullName evidence="2">Uncharacterized protein</fullName>
    </submittedName>
</protein>
<comment type="caution">
    <text evidence="2">The sequence shown here is derived from an EMBL/GenBank/DDBJ whole genome shotgun (WGS) entry which is preliminary data.</text>
</comment>
<name>A0A8T2A256_9BRAS</name>
<feature type="signal peptide" evidence="1">
    <location>
        <begin position="1"/>
        <end position="29"/>
    </location>
</feature>
<dbReference type="Proteomes" id="UP000694240">
    <property type="component" value="Chromosome 9"/>
</dbReference>